<dbReference type="EMBL" id="JAMPKK010000092">
    <property type="protein sequence ID" value="MEP0867868.1"/>
    <property type="molecule type" value="Genomic_DNA"/>
</dbReference>
<gene>
    <name evidence="3" type="ORF">NDI37_25845</name>
</gene>
<protein>
    <recommendedName>
        <fullName evidence="5">Zinc-ribbon domain-containing protein</fullName>
    </recommendedName>
</protein>
<evidence type="ECO:0000259" key="1">
    <source>
        <dbReference type="Pfam" id="PF14311"/>
    </source>
</evidence>
<dbReference type="Pfam" id="PF14311">
    <property type="entry name" value="DUF4379"/>
    <property type="match status" value="1"/>
</dbReference>
<comment type="caution">
    <text evidence="3">The sequence shown here is derived from an EMBL/GenBank/DDBJ whole genome shotgun (WGS) entry which is preliminary data.</text>
</comment>
<evidence type="ECO:0000313" key="3">
    <source>
        <dbReference type="EMBL" id="MEP0867868.1"/>
    </source>
</evidence>
<evidence type="ECO:0000313" key="4">
    <source>
        <dbReference type="Proteomes" id="UP001442494"/>
    </source>
</evidence>
<evidence type="ECO:0008006" key="5">
    <source>
        <dbReference type="Google" id="ProtNLM"/>
    </source>
</evidence>
<feature type="domain" description="CapR homology" evidence="2">
    <location>
        <begin position="597"/>
        <end position="635"/>
    </location>
</feature>
<dbReference type="InterPro" id="IPR025487">
    <property type="entry name" value="DUF4379"/>
</dbReference>
<keyword evidence="4" id="KW-1185">Reference proteome</keyword>
<dbReference type="InterPro" id="IPR048793">
    <property type="entry name" value="CapR_dom"/>
</dbReference>
<dbReference type="Pfam" id="PF21817">
    <property type="entry name" value="CapR"/>
    <property type="match status" value="1"/>
</dbReference>
<feature type="domain" description="Treble clef zinc finger" evidence="1">
    <location>
        <begin position="215"/>
        <end position="255"/>
    </location>
</feature>
<evidence type="ECO:0000259" key="2">
    <source>
        <dbReference type="Pfam" id="PF21817"/>
    </source>
</evidence>
<sequence>MIDRAKILEELREIAKERGGHCLANEYINSTSKLLFECKHRHQFESCRDYLKAGNWCPFCAGRGRTIADLQELAAQYGGRCLSPTFLGMGKKHLWECAEGHKWEAIPQNIKTLGRWCPDCGRAKSDKNRRRYTLEDMQNLAQLRSGLCLSSHFESVVKKLTWQCAEGHIWEATPHNIKNDGWCPKCAQKIRGEKRKTHTIEKMQVFATSKGGRCLSQVFINVKESLLWQCAEGHQWEANADNIINGGKWCPDCAGNNKKTIEDMQRLAAERGGKCLSTIYQGTNTKLLWECQEGHRWQTIPSIIVREGWCPDCSAGLGERICRAFFEQLFGYPFNKTRPEWLRSADGHQMELDGYSPSLKLAFEHQGLQHYKHIKYFHSSDAKLLKIQNRDQRKRDLCKAHGVTLIEIPSILDVLGIDSIKFFIRDELLKKGIPLPSGFDEKKVDLQAVYCPNRLGELQAIATKHGGKLISKQYLGIFEHLEWECAKGHRFKAAPNNVKNSGSWCPKCLGKDKTIQDMQAFAAERSGKCLSEEYINSVTPLLWECKEGHQWKARPSNVFFGTWCPECAKKERGLKRRTHTIEEMHQIAIVRNGKCLSSDYKGTKQKLLWECEKGHKWEATPESILRGGTWCPRCAKHKRTRPLQ</sequence>
<reference evidence="3 4" key="1">
    <citation type="submission" date="2022-04" db="EMBL/GenBank/DDBJ databases">
        <title>Positive selection, recombination, and allopatry shape intraspecific diversity of widespread and dominant cyanobacteria.</title>
        <authorList>
            <person name="Wei J."/>
            <person name="Shu W."/>
            <person name="Hu C."/>
        </authorList>
    </citation>
    <scope>NUCLEOTIDE SEQUENCE [LARGE SCALE GENOMIC DNA]</scope>
    <source>
        <strain evidence="3 4">GB2-A5</strain>
    </source>
</reference>
<accession>A0ABV0JWR7</accession>
<proteinExistence type="predicted"/>
<organism evidence="3 4">
    <name type="scientific">Funiculus sociatus GB2-A5</name>
    <dbReference type="NCBI Taxonomy" id="2933946"/>
    <lineage>
        <taxon>Bacteria</taxon>
        <taxon>Bacillati</taxon>
        <taxon>Cyanobacteriota</taxon>
        <taxon>Cyanophyceae</taxon>
        <taxon>Coleofasciculales</taxon>
        <taxon>Coleofasciculaceae</taxon>
        <taxon>Funiculus</taxon>
    </lineage>
</organism>
<name>A0ABV0JWR7_9CYAN</name>
<dbReference type="Proteomes" id="UP001442494">
    <property type="component" value="Unassembled WGS sequence"/>
</dbReference>
<dbReference type="RefSeq" id="WP_190419949.1">
    <property type="nucleotide sequence ID" value="NZ_JAMPKK010000092.1"/>
</dbReference>